<dbReference type="PANTHER" id="PTHR23076">
    <property type="entry name" value="METALLOPROTEASE M41 FTSH"/>
    <property type="match status" value="1"/>
</dbReference>
<feature type="binding site" evidence="14">
    <location>
        <position position="439"/>
    </location>
    <ligand>
        <name>Zn(2+)</name>
        <dbReference type="ChEBI" id="CHEBI:29105"/>
        <note>catalytic</note>
    </ligand>
</feature>
<evidence type="ECO:0000256" key="12">
    <source>
        <dbReference type="ARBA" id="ARBA00023049"/>
    </source>
</evidence>
<feature type="transmembrane region" description="Helical" evidence="14">
    <location>
        <begin position="20"/>
        <end position="41"/>
    </location>
</feature>
<keyword evidence="19" id="KW-1185">Reference proteome</keyword>
<evidence type="ECO:0000256" key="4">
    <source>
        <dbReference type="ARBA" id="ARBA00022670"/>
    </source>
</evidence>
<dbReference type="SUPFAM" id="SSF140990">
    <property type="entry name" value="FtsH protease domain-like"/>
    <property type="match status" value="1"/>
</dbReference>
<comment type="similarity">
    <text evidence="2 14">In the C-terminal section; belongs to the peptidase M41 family.</text>
</comment>
<organism evidence="18 19">
    <name type="scientific">Sabulicella glaciei</name>
    <dbReference type="NCBI Taxonomy" id="2984948"/>
    <lineage>
        <taxon>Bacteria</taxon>
        <taxon>Pseudomonadati</taxon>
        <taxon>Pseudomonadota</taxon>
        <taxon>Alphaproteobacteria</taxon>
        <taxon>Acetobacterales</taxon>
        <taxon>Acetobacteraceae</taxon>
        <taxon>Sabulicella</taxon>
    </lineage>
</organism>
<keyword evidence="6 14" id="KW-0479">Metal-binding</keyword>
<comment type="caution">
    <text evidence="18">The sequence shown here is derived from an EMBL/GenBank/DDBJ whole genome shotgun (WGS) entry which is preliminary data.</text>
</comment>
<evidence type="ECO:0000256" key="7">
    <source>
        <dbReference type="ARBA" id="ARBA00022741"/>
    </source>
</evidence>
<keyword evidence="12 14" id="KW-0482">Metalloprotease</keyword>
<feature type="compositionally biased region" description="Low complexity" evidence="16">
    <location>
        <begin position="629"/>
        <end position="641"/>
    </location>
</feature>
<dbReference type="EMBL" id="JAPFQI010000044">
    <property type="protein sequence ID" value="MCW8088507.1"/>
    <property type="molecule type" value="Genomic_DNA"/>
</dbReference>
<feature type="compositionally biased region" description="Basic and acidic residues" evidence="16">
    <location>
        <begin position="615"/>
        <end position="626"/>
    </location>
</feature>
<dbReference type="InterPro" id="IPR003959">
    <property type="entry name" value="ATPase_AAA_core"/>
</dbReference>
<dbReference type="NCBIfam" id="TIGR01241">
    <property type="entry name" value="FtsH_fam"/>
    <property type="match status" value="1"/>
</dbReference>
<dbReference type="EC" id="3.4.24.-" evidence="14"/>
<comment type="subcellular location">
    <subcellularLocation>
        <location evidence="14">Cell membrane</location>
        <topology evidence="14">Multi-pass membrane protein</topology>
        <orientation evidence="14">Cytoplasmic side</orientation>
    </subcellularLocation>
    <subcellularLocation>
        <location evidence="1">Membrane</location>
    </subcellularLocation>
</comment>
<keyword evidence="9 14" id="KW-0862">Zinc</keyword>
<dbReference type="CDD" id="cd19501">
    <property type="entry name" value="RecA-like_FtsH"/>
    <property type="match status" value="1"/>
</dbReference>
<evidence type="ECO:0000256" key="11">
    <source>
        <dbReference type="ARBA" id="ARBA00022989"/>
    </source>
</evidence>
<dbReference type="InterPro" id="IPR000642">
    <property type="entry name" value="Peptidase_M41"/>
</dbReference>
<evidence type="ECO:0000313" key="19">
    <source>
        <dbReference type="Proteomes" id="UP001526430"/>
    </source>
</evidence>
<comment type="similarity">
    <text evidence="14">In the central section; belongs to the AAA ATPase family.</text>
</comment>
<keyword evidence="5 14" id="KW-0812">Transmembrane</keyword>
<keyword evidence="13 14" id="KW-0472">Membrane</keyword>
<dbReference type="Gene3D" id="1.20.58.760">
    <property type="entry name" value="Peptidase M41"/>
    <property type="match status" value="1"/>
</dbReference>
<evidence type="ECO:0000256" key="8">
    <source>
        <dbReference type="ARBA" id="ARBA00022801"/>
    </source>
</evidence>
<evidence type="ECO:0000256" key="2">
    <source>
        <dbReference type="ARBA" id="ARBA00010044"/>
    </source>
</evidence>
<dbReference type="PANTHER" id="PTHR23076:SF97">
    <property type="entry name" value="ATP-DEPENDENT ZINC METALLOPROTEASE YME1L1"/>
    <property type="match status" value="1"/>
</dbReference>
<dbReference type="Pfam" id="PF01434">
    <property type="entry name" value="Peptidase_M41"/>
    <property type="match status" value="1"/>
</dbReference>
<comment type="function">
    <text evidence="14">Acts as a processive, ATP-dependent zinc metallopeptidase for both cytoplasmic and membrane proteins. Plays a role in the quality control of integral membrane proteins.</text>
</comment>
<dbReference type="SMART" id="SM00382">
    <property type="entry name" value="AAA"/>
    <property type="match status" value="1"/>
</dbReference>
<feature type="domain" description="AAA+ ATPase" evidence="17">
    <location>
        <begin position="205"/>
        <end position="344"/>
    </location>
</feature>
<feature type="transmembrane region" description="Helical" evidence="14">
    <location>
        <begin position="121"/>
        <end position="141"/>
    </location>
</feature>
<dbReference type="GO" id="GO:0008237">
    <property type="term" value="F:metallopeptidase activity"/>
    <property type="evidence" value="ECO:0007669"/>
    <property type="project" value="UniProtKB-KW"/>
</dbReference>
<keyword evidence="7 14" id="KW-0547">Nucleotide-binding</keyword>
<dbReference type="PROSITE" id="PS00674">
    <property type="entry name" value="AAA"/>
    <property type="match status" value="1"/>
</dbReference>
<dbReference type="InterPro" id="IPR003960">
    <property type="entry name" value="ATPase_AAA_CS"/>
</dbReference>
<evidence type="ECO:0000256" key="3">
    <source>
        <dbReference type="ARBA" id="ARBA00022475"/>
    </source>
</evidence>
<dbReference type="Gene3D" id="1.10.8.60">
    <property type="match status" value="1"/>
</dbReference>
<keyword evidence="3 14" id="KW-1003">Cell membrane</keyword>
<dbReference type="Pfam" id="PF17862">
    <property type="entry name" value="AAA_lid_3"/>
    <property type="match status" value="1"/>
</dbReference>
<feature type="binding site" evidence="14">
    <location>
        <position position="513"/>
    </location>
    <ligand>
        <name>Zn(2+)</name>
        <dbReference type="ChEBI" id="CHEBI:29105"/>
        <note>catalytic</note>
    </ligand>
</feature>
<evidence type="ECO:0000256" key="13">
    <source>
        <dbReference type="ARBA" id="ARBA00023136"/>
    </source>
</evidence>
<dbReference type="InterPro" id="IPR011546">
    <property type="entry name" value="Pept_M41_FtsH_extracell"/>
</dbReference>
<evidence type="ECO:0000256" key="1">
    <source>
        <dbReference type="ARBA" id="ARBA00004370"/>
    </source>
</evidence>
<protein>
    <recommendedName>
        <fullName evidence="14">ATP-dependent zinc metalloprotease FtsH</fullName>
        <ecNumber evidence="14">3.4.24.-</ecNumber>
    </recommendedName>
</protein>
<keyword evidence="4 14" id="KW-0645">Protease</keyword>
<evidence type="ECO:0000256" key="10">
    <source>
        <dbReference type="ARBA" id="ARBA00022840"/>
    </source>
</evidence>
<feature type="binding site" evidence="14">
    <location>
        <begin position="213"/>
        <end position="220"/>
    </location>
    <ligand>
        <name>ATP</name>
        <dbReference type="ChEBI" id="CHEBI:30616"/>
    </ligand>
</feature>
<comment type="subunit">
    <text evidence="14">Homohexamer.</text>
</comment>
<dbReference type="Proteomes" id="UP001526430">
    <property type="component" value="Unassembled WGS sequence"/>
</dbReference>
<evidence type="ECO:0000256" key="16">
    <source>
        <dbReference type="SAM" id="MobiDB-lite"/>
    </source>
</evidence>
<dbReference type="InterPro" id="IPR037219">
    <property type="entry name" value="Peptidase_M41-like"/>
</dbReference>
<keyword evidence="10 14" id="KW-0067">ATP-binding</keyword>
<evidence type="ECO:0000256" key="9">
    <source>
        <dbReference type="ARBA" id="ARBA00022833"/>
    </source>
</evidence>
<dbReference type="InterPro" id="IPR005936">
    <property type="entry name" value="FtsH"/>
</dbReference>
<comment type="similarity">
    <text evidence="15">Belongs to the AAA ATPase family.</text>
</comment>
<dbReference type="Pfam" id="PF00004">
    <property type="entry name" value="AAA"/>
    <property type="match status" value="1"/>
</dbReference>
<evidence type="ECO:0000256" key="15">
    <source>
        <dbReference type="RuleBase" id="RU003651"/>
    </source>
</evidence>
<gene>
    <name evidence="14 18" type="primary">ftsH</name>
    <name evidence="18" type="ORF">OF850_23290</name>
</gene>
<dbReference type="HAMAP" id="MF_01458">
    <property type="entry name" value="FtsH"/>
    <property type="match status" value="1"/>
</dbReference>
<feature type="active site" evidence="14">
    <location>
        <position position="436"/>
    </location>
</feature>
<name>A0ABT3P261_9PROT</name>
<reference evidence="18 19" key="1">
    <citation type="submission" date="2022-10" db="EMBL/GenBank/DDBJ databases">
        <title>Roseococcus glaciei nov., sp. nov., isolated from glacier.</title>
        <authorList>
            <person name="Liu Q."/>
            <person name="Xin Y.-H."/>
        </authorList>
    </citation>
    <scope>NUCLEOTIDE SEQUENCE [LARGE SCALE GENOMIC DNA]</scope>
    <source>
        <strain evidence="18 19">MDT2-1-1</strain>
    </source>
</reference>
<evidence type="ECO:0000256" key="14">
    <source>
        <dbReference type="HAMAP-Rule" id="MF_01458"/>
    </source>
</evidence>
<feature type="region of interest" description="Disordered" evidence="16">
    <location>
        <begin position="615"/>
        <end position="655"/>
    </location>
</feature>
<sequence length="655" mass="71502">MFTDIRLRGRRRGTRNVSNFGRNLALWVIVALLLVALFNLFQPSGTSSRSQTQVAYSDFLNEVNAGHVRDVVIQGRTVVGQLSDGRSFSTYTPEDPALVSRLTEKGVRVVARPEESEVNPLFQILISWFPMLLLIGVWIFFMRQMQGGGGRAMGFGKSRAKLLTEKHGRVTFDDVAGIDEAKGELEEIVDFLRDPQKFQRLGGKIPKGVLLVGPPGTGKTLLARSIAGEANVPFFTISGSDFVEMFVGVGASRVRDMFEQGKKNAPCLIFIDEIDAVGRHRGAGLGGGNDEREQTLNQMLVEMDGFESNEGVIIIAATNRPDVLDPALLRPGRFDRQVVVPNPDVVGREKILRVHMRKVPLASDVEPKTIARGTPGFSGADLANLVNEAALLAARSGRRTVGMAEFEAAKDKVMMGAERRSLVMSDDEKRMTAYHEAGHALVAMHEEECDPVHKATIIPRGRALGLVMSLPAGDRYSKHKSKMMAELAMAMGGRVAEEIVFGPDKVSNGASGDIKMATNQARMMVTEWGMSDKLGMVAYGENSQEVFLGHSVTQSKNLSEETARLIDAEIRGIIDNSYARAKHILTENREELERLAKGLLEYETLSGDEIRQVLRGEPVVRNRPDEPASSGRGSVPSSGRNPRPDAGGFSPQPAG</sequence>
<dbReference type="InterPro" id="IPR027417">
    <property type="entry name" value="P-loop_NTPase"/>
</dbReference>
<dbReference type="SUPFAM" id="SSF52540">
    <property type="entry name" value="P-loop containing nucleoside triphosphate hydrolases"/>
    <property type="match status" value="1"/>
</dbReference>
<keyword evidence="11 14" id="KW-1133">Transmembrane helix</keyword>
<comment type="cofactor">
    <cofactor evidence="14">
        <name>Zn(2+)</name>
        <dbReference type="ChEBI" id="CHEBI:29105"/>
    </cofactor>
    <text evidence="14">Binds 1 zinc ion per subunit.</text>
</comment>
<evidence type="ECO:0000259" key="17">
    <source>
        <dbReference type="SMART" id="SM00382"/>
    </source>
</evidence>
<dbReference type="Pfam" id="PF06480">
    <property type="entry name" value="FtsH_ext"/>
    <property type="match status" value="1"/>
</dbReference>
<dbReference type="InterPro" id="IPR003593">
    <property type="entry name" value="AAA+_ATPase"/>
</dbReference>
<dbReference type="Gene3D" id="3.30.720.210">
    <property type="match status" value="1"/>
</dbReference>
<dbReference type="InterPro" id="IPR041569">
    <property type="entry name" value="AAA_lid_3"/>
</dbReference>
<evidence type="ECO:0000256" key="5">
    <source>
        <dbReference type="ARBA" id="ARBA00022692"/>
    </source>
</evidence>
<accession>A0ABT3P261</accession>
<evidence type="ECO:0000313" key="18">
    <source>
        <dbReference type="EMBL" id="MCW8088507.1"/>
    </source>
</evidence>
<keyword evidence="8 14" id="KW-0378">Hydrolase</keyword>
<dbReference type="Gene3D" id="3.40.50.300">
    <property type="entry name" value="P-loop containing nucleotide triphosphate hydrolases"/>
    <property type="match status" value="1"/>
</dbReference>
<evidence type="ECO:0000256" key="6">
    <source>
        <dbReference type="ARBA" id="ARBA00022723"/>
    </source>
</evidence>
<proteinExistence type="inferred from homology"/>
<feature type="binding site" evidence="14">
    <location>
        <position position="435"/>
    </location>
    <ligand>
        <name>Zn(2+)</name>
        <dbReference type="ChEBI" id="CHEBI:29105"/>
        <note>catalytic</note>
    </ligand>
</feature>